<feature type="transmembrane region" description="Helical" evidence="7">
    <location>
        <begin position="290"/>
        <end position="312"/>
    </location>
</feature>
<keyword evidence="10" id="KW-1185">Reference proteome</keyword>
<evidence type="ECO:0000313" key="10">
    <source>
        <dbReference type="Proteomes" id="UP000236724"/>
    </source>
</evidence>
<proteinExistence type="predicted"/>
<dbReference type="PANTHER" id="PTHR48090:SF1">
    <property type="entry name" value="PROPHAGE BACTOPRENOL GLUCOSYL TRANSFERASE HOMOLOG"/>
    <property type="match status" value="1"/>
</dbReference>
<dbReference type="OrthoDB" id="9811884at2"/>
<dbReference type="CDD" id="cd04187">
    <property type="entry name" value="DPM1_like_bac"/>
    <property type="match status" value="1"/>
</dbReference>
<keyword evidence="5 7" id="KW-1133">Transmembrane helix</keyword>
<sequence>MNSQLLNFKSREKNISFMVETEQKENLTLSVVVPVFNEEDNVAALTSRLLEVLGKLNESFEIVLVDDGSSDKTWEKIELVSQNESRIKACSFSRNFGHQHAILAGLSLVKGRAIISMDGDLQHPPEVIPELLAAWKEGYKVVSTKREDAEETGLFKRITSKYFYRFFSKMTGVEMSAQSSDFRLLDSQVVENLLEFNDVDLFLRGAVTWLGFPSRTVAFKAAKRFKGETKYNLRRMFQFANGAIISFSVKPLIFAVWVGVVTSSLAFLEILFIVVQYIRGETVAGWASTVGIISLLFGVLFIILGIIGLYLARIHKSLQNRPRFVIRDSVNMLKK</sequence>
<gene>
    <name evidence="9" type="ORF">MBHS_01279</name>
</gene>
<feature type="transmembrane region" description="Helical" evidence="7">
    <location>
        <begin position="252"/>
        <end position="278"/>
    </location>
</feature>
<dbReference type="AlphaFoldDB" id="A0A1H6F8L1"/>
<dbReference type="RefSeq" id="WP_103919358.1">
    <property type="nucleotide sequence ID" value="NZ_FMSV02000244.1"/>
</dbReference>
<name>A0A1H6F8L1_9GAMM</name>
<evidence type="ECO:0000256" key="1">
    <source>
        <dbReference type="ARBA" id="ARBA00004141"/>
    </source>
</evidence>
<dbReference type="PANTHER" id="PTHR48090">
    <property type="entry name" value="UNDECAPRENYL-PHOSPHATE 4-DEOXY-4-FORMAMIDO-L-ARABINOSE TRANSFERASE-RELATED"/>
    <property type="match status" value="1"/>
</dbReference>
<reference evidence="9 10" key="1">
    <citation type="submission" date="2016-10" db="EMBL/GenBank/DDBJ databases">
        <authorList>
            <person name="de Groot N.N."/>
        </authorList>
    </citation>
    <scope>NUCLEOTIDE SEQUENCE [LARGE SCALE GENOMIC DNA]</scope>
    <source>
        <strain evidence="9">MBHS1</strain>
    </source>
</reference>
<keyword evidence="4 7" id="KW-0812">Transmembrane</keyword>
<evidence type="ECO:0000256" key="6">
    <source>
        <dbReference type="ARBA" id="ARBA00023136"/>
    </source>
</evidence>
<dbReference type="InterPro" id="IPR001173">
    <property type="entry name" value="Glyco_trans_2-like"/>
</dbReference>
<evidence type="ECO:0000259" key="8">
    <source>
        <dbReference type="Pfam" id="PF00535"/>
    </source>
</evidence>
<feature type="domain" description="Glycosyltransferase 2-like" evidence="8">
    <location>
        <begin position="30"/>
        <end position="192"/>
    </location>
</feature>
<evidence type="ECO:0000256" key="3">
    <source>
        <dbReference type="ARBA" id="ARBA00022679"/>
    </source>
</evidence>
<dbReference type="Gene3D" id="3.90.550.10">
    <property type="entry name" value="Spore Coat Polysaccharide Biosynthesis Protein SpsA, Chain A"/>
    <property type="match status" value="1"/>
</dbReference>
<keyword evidence="2" id="KW-0328">Glycosyltransferase</keyword>
<accession>A0A1H6F8L1</accession>
<evidence type="ECO:0000256" key="2">
    <source>
        <dbReference type="ARBA" id="ARBA00022676"/>
    </source>
</evidence>
<keyword evidence="3" id="KW-0808">Transferase</keyword>
<dbReference type="SUPFAM" id="SSF53448">
    <property type="entry name" value="Nucleotide-diphospho-sugar transferases"/>
    <property type="match status" value="1"/>
</dbReference>
<dbReference type="Pfam" id="PF00535">
    <property type="entry name" value="Glycos_transf_2"/>
    <property type="match status" value="1"/>
</dbReference>
<dbReference type="Proteomes" id="UP000236724">
    <property type="component" value="Unassembled WGS sequence"/>
</dbReference>
<evidence type="ECO:0000256" key="4">
    <source>
        <dbReference type="ARBA" id="ARBA00022692"/>
    </source>
</evidence>
<protein>
    <recommendedName>
        <fullName evidence="8">Glycosyltransferase 2-like domain-containing protein</fullName>
    </recommendedName>
</protein>
<evidence type="ECO:0000256" key="5">
    <source>
        <dbReference type="ARBA" id="ARBA00022989"/>
    </source>
</evidence>
<comment type="subcellular location">
    <subcellularLocation>
        <location evidence="1">Membrane</location>
        <topology evidence="1">Multi-pass membrane protein</topology>
    </subcellularLocation>
</comment>
<evidence type="ECO:0000313" key="9">
    <source>
        <dbReference type="EMBL" id="SEH05426.1"/>
    </source>
</evidence>
<organism evidence="9 10">
    <name type="scientific">Candidatus Venteria ishoeyi</name>
    <dbReference type="NCBI Taxonomy" id="1899563"/>
    <lineage>
        <taxon>Bacteria</taxon>
        <taxon>Pseudomonadati</taxon>
        <taxon>Pseudomonadota</taxon>
        <taxon>Gammaproteobacteria</taxon>
        <taxon>Thiotrichales</taxon>
        <taxon>Thiotrichaceae</taxon>
        <taxon>Venteria</taxon>
    </lineage>
</organism>
<keyword evidence="6 7" id="KW-0472">Membrane</keyword>
<evidence type="ECO:0000256" key="7">
    <source>
        <dbReference type="SAM" id="Phobius"/>
    </source>
</evidence>
<dbReference type="InterPro" id="IPR050256">
    <property type="entry name" value="Glycosyltransferase_2"/>
</dbReference>
<dbReference type="GO" id="GO:0016757">
    <property type="term" value="F:glycosyltransferase activity"/>
    <property type="evidence" value="ECO:0007669"/>
    <property type="project" value="UniProtKB-KW"/>
</dbReference>
<dbReference type="EMBL" id="FMSV02000244">
    <property type="protein sequence ID" value="SEH05426.1"/>
    <property type="molecule type" value="Genomic_DNA"/>
</dbReference>
<dbReference type="InterPro" id="IPR029044">
    <property type="entry name" value="Nucleotide-diphossugar_trans"/>
</dbReference>
<dbReference type="GO" id="GO:0005886">
    <property type="term" value="C:plasma membrane"/>
    <property type="evidence" value="ECO:0007669"/>
    <property type="project" value="TreeGrafter"/>
</dbReference>